<gene>
    <name evidence="2" type="ORF">ACFPIH_47440</name>
</gene>
<sequence length="49" mass="5555">MTETPGRPTEDHCWDNFWAVMAKAAVERHERWSQAATTDDEAPPLQEAA</sequence>
<name>A0ABV9B402_9ACTN</name>
<evidence type="ECO:0000313" key="2">
    <source>
        <dbReference type="EMBL" id="MFC4506995.1"/>
    </source>
</evidence>
<accession>A0ABV9B402</accession>
<evidence type="ECO:0000313" key="3">
    <source>
        <dbReference type="Proteomes" id="UP001595839"/>
    </source>
</evidence>
<feature type="region of interest" description="Disordered" evidence="1">
    <location>
        <begin position="30"/>
        <end position="49"/>
    </location>
</feature>
<protein>
    <submittedName>
        <fullName evidence="2">Uncharacterized protein</fullName>
    </submittedName>
</protein>
<dbReference type="EMBL" id="JBHSFK010000050">
    <property type="protein sequence ID" value="MFC4506995.1"/>
    <property type="molecule type" value="Genomic_DNA"/>
</dbReference>
<organism evidence="2 3">
    <name type="scientific">Streptomyces vulcanius</name>
    <dbReference type="NCBI Taxonomy" id="1441876"/>
    <lineage>
        <taxon>Bacteria</taxon>
        <taxon>Bacillati</taxon>
        <taxon>Actinomycetota</taxon>
        <taxon>Actinomycetes</taxon>
        <taxon>Kitasatosporales</taxon>
        <taxon>Streptomycetaceae</taxon>
        <taxon>Streptomyces</taxon>
    </lineage>
</organism>
<keyword evidence="3" id="KW-1185">Reference proteome</keyword>
<comment type="caution">
    <text evidence="2">The sequence shown here is derived from an EMBL/GenBank/DDBJ whole genome shotgun (WGS) entry which is preliminary data.</text>
</comment>
<reference evidence="3" key="1">
    <citation type="journal article" date="2019" name="Int. J. Syst. Evol. Microbiol.">
        <title>The Global Catalogue of Microorganisms (GCM) 10K type strain sequencing project: providing services to taxonomists for standard genome sequencing and annotation.</title>
        <authorList>
            <consortium name="The Broad Institute Genomics Platform"/>
            <consortium name="The Broad Institute Genome Sequencing Center for Infectious Disease"/>
            <person name="Wu L."/>
            <person name="Ma J."/>
        </authorList>
    </citation>
    <scope>NUCLEOTIDE SEQUENCE [LARGE SCALE GENOMIC DNA]</scope>
    <source>
        <strain evidence="3">CGMCC 4.7177</strain>
    </source>
</reference>
<dbReference type="Proteomes" id="UP001595839">
    <property type="component" value="Unassembled WGS sequence"/>
</dbReference>
<proteinExistence type="predicted"/>
<dbReference type="RefSeq" id="WP_381177360.1">
    <property type="nucleotide sequence ID" value="NZ_JBHSFK010000050.1"/>
</dbReference>
<evidence type="ECO:0000256" key="1">
    <source>
        <dbReference type="SAM" id="MobiDB-lite"/>
    </source>
</evidence>